<dbReference type="InterPro" id="IPR006433">
    <property type="entry name" value="Prohead_protease"/>
</dbReference>
<dbReference type="Pfam" id="PF04586">
    <property type="entry name" value="Peptidase_S78"/>
    <property type="match status" value="1"/>
</dbReference>
<evidence type="ECO:0000259" key="4">
    <source>
        <dbReference type="Pfam" id="PF04586"/>
    </source>
</evidence>
<dbReference type="AlphaFoldDB" id="A0A9X3U013"/>
<keyword evidence="6" id="KW-1185">Reference proteome</keyword>
<sequence>MLATASLLRSAPEGAFAGYASVFGTLDRGHDIVARGAFRRSLSERGASGVKLLWQHDPNQPVGVIDSLAEDNHGLYMRGRLLLDVARAREALSLMRNRVLDGLSIGYRCVRSDVEPKSGARVLYDVDLWEISLVTFPMQETARITAYKAAVMRGGRS</sequence>
<reference evidence="5" key="2">
    <citation type="journal article" date="2023" name="Syst. Appl. Microbiol.">
        <title>Govania unica gen. nov., sp. nov., a rare biosphere bacterium that represents a novel family in the class Alphaproteobacteria.</title>
        <authorList>
            <person name="Vandamme P."/>
            <person name="Peeters C."/>
            <person name="Hettiarachchi A."/>
            <person name="Cnockaert M."/>
            <person name="Carlier A."/>
        </authorList>
    </citation>
    <scope>NUCLEOTIDE SEQUENCE</scope>
    <source>
        <strain evidence="5">LMG 31809</strain>
    </source>
</reference>
<keyword evidence="1" id="KW-1188">Viral release from host cell</keyword>
<reference evidence="5" key="1">
    <citation type="submission" date="2022-08" db="EMBL/GenBank/DDBJ databases">
        <authorList>
            <person name="Vandamme P."/>
            <person name="Hettiarachchi A."/>
            <person name="Peeters C."/>
            <person name="Cnockaert M."/>
            <person name="Carlier A."/>
        </authorList>
    </citation>
    <scope>NUCLEOTIDE SEQUENCE</scope>
    <source>
        <strain evidence="5">LMG 31809</strain>
    </source>
</reference>
<keyword evidence="3" id="KW-0378">Hydrolase</keyword>
<proteinExistence type="predicted"/>
<dbReference type="RefSeq" id="WP_274944645.1">
    <property type="nucleotide sequence ID" value="NZ_JANWOI010000004.1"/>
</dbReference>
<accession>A0A9X3U013</accession>
<protein>
    <submittedName>
        <fullName evidence="5">HK97 family phage prohead protease</fullName>
    </submittedName>
</protein>
<gene>
    <name evidence="5" type="ORF">NYP16_13350</name>
</gene>
<dbReference type="SUPFAM" id="SSF50789">
    <property type="entry name" value="Herpes virus serine proteinase, assemblin"/>
    <property type="match status" value="1"/>
</dbReference>
<evidence type="ECO:0000256" key="1">
    <source>
        <dbReference type="ARBA" id="ARBA00022612"/>
    </source>
</evidence>
<dbReference type="Proteomes" id="UP001141619">
    <property type="component" value="Unassembled WGS sequence"/>
</dbReference>
<dbReference type="GO" id="GO:0008233">
    <property type="term" value="F:peptidase activity"/>
    <property type="evidence" value="ECO:0007669"/>
    <property type="project" value="UniProtKB-KW"/>
</dbReference>
<comment type="caution">
    <text evidence="5">The sequence shown here is derived from an EMBL/GenBank/DDBJ whole genome shotgun (WGS) entry which is preliminary data.</text>
</comment>
<evidence type="ECO:0000313" key="5">
    <source>
        <dbReference type="EMBL" id="MDA5194939.1"/>
    </source>
</evidence>
<dbReference type="GO" id="GO:0006508">
    <property type="term" value="P:proteolysis"/>
    <property type="evidence" value="ECO:0007669"/>
    <property type="project" value="UniProtKB-KW"/>
</dbReference>
<name>A0A9X3U013_9PROT</name>
<dbReference type="EMBL" id="JANWOI010000004">
    <property type="protein sequence ID" value="MDA5194939.1"/>
    <property type="molecule type" value="Genomic_DNA"/>
</dbReference>
<keyword evidence="2 5" id="KW-0645">Protease</keyword>
<organism evidence="5 6">
    <name type="scientific">Govanella unica</name>
    <dbReference type="NCBI Taxonomy" id="2975056"/>
    <lineage>
        <taxon>Bacteria</taxon>
        <taxon>Pseudomonadati</taxon>
        <taxon>Pseudomonadota</taxon>
        <taxon>Alphaproteobacteria</taxon>
        <taxon>Emcibacterales</taxon>
        <taxon>Govanellaceae</taxon>
        <taxon>Govanella</taxon>
    </lineage>
</organism>
<evidence type="ECO:0000313" key="6">
    <source>
        <dbReference type="Proteomes" id="UP001141619"/>
    </source>
</evidence>
<dbReference type="InterPro" id="IPR054613">
    <property type="entry name" value="Peptidase_S78_dom"/>
</dbReference>
<evidence type="ECO:0000256" key="2">
    <source>
        <dbReference type="ARBA" id="ARBA00022670"/>
    </source>
</evidence>
<evidence type="ECO:0000256" key="3">
    <source>
        <dbReference type="ARBA" id="ARBA00022801"/>
    </source>
</evidence>
<dbReference type="NCBIfam" id="TIGR01543">
    <property type="entry name" value="proheadase_HK97"/>
    <property type="match status" value="1"/>
</dbReference>
<feature type="domain" description="Prohead serine protease" evidence="4">
    <location>
        <begin position="15"/>
        <end position="147"/>
    </location>
</feature>